<dbReference type="InterPro" id="IPR050654">
    <property type="entry name" value="AChE-related_enzymes"/>
</dbReference>
<dbReference type="GO" id="GO:0052689">
    <property type="term" value="F:carboxylic ester hydrolase activity"/>
    <property type="evidence" value="ECO:0007669"/>
    <property type="project" value="TreeGrafter"/>
</dbReference>
<dbReference type="InterPro" id="IPR002018">
    <property type="entry name" value="CarbesteraseB"/>
</dbReference>
<dbReference type="EMBL" id="AYKF01000062">
    <property type="protein sequence ID" value="ROO33643.1"/>
    <property type="molecule type" value="Genomic_DNA"/>
</dbReference>
<keyword evidence="2 3" id="KW-0378">Hydrolase</keyword>
<dbReference type="InterPro" id="IPR029058">
    <property type="entry name" value="AB_hydrolase_fold"/>
</dbReference>
<protein>
    <recommendedName>
        <fullName evidence="3">Carboxylic ester hydrolase</fullName>
        <ecNumber evidence="3">3.1.1.-</ecNumber>
    </recommendedName>
</protein>
<organism evidence="5 6">
    <name type="scientific">Salinisphaera orenii YIM 95161</name>
    <dbReference type="NCBI Taxonomy" id="1051139"/>
    <lineage>
        <taxon>Bacteria</taxon>
        <taxon>Pseudomonadati</taxon>
        <taxon>Pseudomonadota</taxon>
        <taxon>Gammaproteobacteria</taxon>
        <taxon>Salinisphaerales</taxon>
        <taxon>Salinisphaeraceae</taxon>
        <taxon>Salinisphaera</taxon>
    </lineage>
</organism>
<gene>
    <name evidence="5" type="ORF">SAHL_03800</name>
</gene>
<dbReference type="InterPro" id="IPR019826">
    <property type="entry name" value="Carboxylesterase_B_AS"/>
</dbReference>
<evidence type="ECO:0000259" key="4">
    <source>
        <dbReference type="Pfam" id="PF00135"/>
    </source>
</evidence>
<comment type="caution">
    <text evidence="5">The sequence shown here is derived from an EMBL/GenBank/DDBJ whole genome shotgun (WGS) entry which is preliminary data.</text>
</comment>
<dbReference type="InterPro" id="IPR019819">
    <property type="entry name" value="Carboxylesterase_B_CS"/>
</dbReference>
<dbReference type="EC" id="3.1.1.-" evidence="3"/>
<proteinExistence type="inferred from homology"/>
<dbReference type="PANTHER" id="PTHR43918">
    <property type="entry name" value="ACETYLCHOLINESTERASE"/>
    <property type="match status" value="1"/>
</dbReference>
<dbReference type="Pfam" id="PF00135">
    <property type="entry name" value="COesterase"/>
    <property type="match status" value="1"/>
</dbReference>
<feature type="domain" description="Carboxylesterase type B" evidence="4">
    <location>
        <begin position="42"/>
        <end position="526"/>
    </location>
</feature>
<dbReference type="PROSITE" id="PS51257">
    <property type="entry name" value="PROKAR_LIPOPROTEIN"/>
    <property type="match status" value="1"/>
</dbReference>
<dbReference type="Proteomes" id="UP000285123">
    <property type="component" value="Unassembled WGS sequence"/>
</dbReference>
<dbReference type="SUPFAM" id="SSF53474">
    <property type="entry name" value="alpha/beta-Hydrolases"/>
    <property type="match status" value="1"/>
</dbReference>
<sequence length="536" mass="56363">MIRTASPWLTALLLAGALVGCSDDDDSDADIADGGDGADRTAVIETTAGPVRGRVESDVDAFLGIPYAAPPVGELRWRPPESPDAWTDTLDAVAFGNTCAQTLTLGVFAAPSQDEDCLFLNVFAPADRADGAALPVIVWMHGGAILAGGGNDYDGTKLARDGDVIVVTINNRMNVFGFLALPGLDSDDEPFGNYGFMDQQFAFEWVRDNIPAFGGDPDNVTLSGESAGGKSVWVHLSSPTAAGLFDRAIIQSGAGPATVDRATAEADALALAEATDCDSDDAAQTVACLRSLSVAEIQAAGSFGGNPVIDGTLITQPLLAAFQSGDFNQVPVIGGATRDENRFFVAVNETSSGQAVTAEQYRGQIESGYGDRASDVLDAYPLDAYDSPSLALSAVQTDSGIVCPGLQLDRALAQHVPVYIYEFADRTAPVYAPPVSFDYGAYHTGEIQYLFPLFRGATGTAKPLNEAQAALSDDMVSYWTAFAATADPNSSATPDWPAYSEDSPRYQSLELPEPVTRDVSELSDDHHCDLWAAVNG</sequence>
<evidence type="ECO:0000256" key="3">
    <source>
        <dbReference type="RuleBase" id="RU361235"/>
    </source>
</evidence>
<comment type="similarity">
    <text evidence="1 3">Belongs to the type-B carboxylesterase/lipase family.</text>
</comment>
<evidence type="ECO:0000256" key="1">
    <source>
        <dbReference type="ARBA" id="ARBA00005964"/>
    </source>
</evidence>
<evidence type="ECO:0000313" key="5">
    <source>
        <dbReference type="EMBL" id="ROO33643.1"/>
    </source>
</evidence>
<dbReference type="PANTHER" id="PTHR43918:SF4">
    <property type="entry name" value="CARBOXYLIC ESTER HYDROLASE"/>
    <property type="match status" value="1"/>
</dbReference>
<dbReference type="Gene3D" id="3.40.50.1820">
    <property type="entry name" value="alpha/beta hydrolase"/>
    <property type="match status" value="1"/>
</dbReference>
<name>A0A423Q3L6_9GAMM</name>
<dbReference type="PROSITE" id="PS00122">
    <property type="entry name" value="CARBOXYLESTERASE_B_1"/>
    <property type="match status" value="1"/>
</dbReference>
<evidence type="ECO:0000256" key="2">
    <source>
        <dbReference type="ARBA" id="ARBA00022801"/>
    </source>
</evidence>
<dbReference type="AlphaFoldDB" id="A0A423Q3L6"/>
<evidence type="ECO:0000313" key="6">
    <source>
        <dbReference type="Proteomes" id="UP000285123"/>
    </source>
</evidence>
<dbReference type="PROSITE" id="PS00941">
    <property type="entry name" value="CARBOXYLESTERASE_B_2"/>
    <property type="match status" value="1"/>
</dbReference>
<reference evidence="5 6" key="1">
    <citation type="submission" date="2013-10" db="EMBL/GenBank/DDBJ databases">
        <title>Salinisphaera halophila YIM 95161 Genome Sequencing.</title>
        <authorList>
            <person name="Lai Q."/>
            <person name="Li C."/>
            <person name="Shao Z."/>
        </authorList>
    </citation>
    <scope>NUCLEOTIDE SEQUENCE [LARGE SCALE GENOMIC DNA]</scope>
    <source>
        <strain evidence="5 6">YIM 95161</strain>
    </source>
</reference>
<accession>A0A423Q3L6</accession>